<gene>
    <name evidence="1" type="ORF">MNB_SUP05-5-829</name>
</gene>
<sequence length="40" mass="4788">MKGLSRNAFIKKIENYGLKSIETFHNPLMPYHLFCLFEKK</sequence>
<accession>A0A1W1CNT2</accession>
<organism evidence="1">
    <name type="scientific">hydrothermal vent metagenome</name>
    <dbReference type="NCBI Taxonomy" id="652676"/>
    <lineage>
        <taxon>unclassified sequences</taxon>
        <taxon>metagenomes</taxon>
        <taxon>ecological metagenomes</taxon>
    </lineage>
</organism>
<protein>
    <submittedName>
        <fullName evidence="1">Uncharacterized protein</fullName>
    </submittedName>
</protein>
<name>A0A1W1CNT2_9ZZZZ</name>
<dbReference type="AlphaFoldDB" id="A0A1W1CNT2"/>
<reference evidence="1" key="1">
    <citation type="submission" date="2016-10" db="EMBL/GenBank/DDBJ databases">
        <authorList>
            <person name="de Groot N.N."/>
        </authorList>
    </citation>
    <scope>NUCLEOTIDE SEQUENCE</scope>
</reference>
<dbReference type="EMBL" id="FPHJ01000057">
    <property type="protein sequence ID" value="SFV67550.1"/>
    <property type="molecule type" value="Genomic_DNA"/>
</dbReference>
<proteinExistence type="predicted"/>
<evidence type="ECO:0000313" key="1">
    <source>
        <dbReference type="EMBL" id="SFV67550.1"/>
    </source>
</evidence>